<dbReference type="Proteomes" id="UP000643403">
    <property type="component" value="Unassembled WGS sequence"/>
</dbReference>
<comment type="subcellular location">
    <subcellularLocation>
        <location evidence="1">Cell membrane</location>
    </subcellularLocation>
</comment>
<evidence type="ECO:0000256" key="5">
    <source>
        <dbReference type="ARBA" id="ARBA00023136"/>
    </source>
</evidence>
<evidence type="ECO:0000256" key="3">
    <source>
        <dbReference type="ARBA" id="ARBA00022676"/>
    </source>
</evidence>
<dbReference type="Gene3D" id="3.90.550.10">
    <property type="entry name" value="Spore Coat Polysaccharide Biosynthesis Protein SpsA, Chain A"/>
    <property type="match status" value="1"/>
</dbReference>
<dbReference type="InterPro" id="IPR001173">
    <property type="entry name" value="Glyco_trans_2-like"/>
</dbReference>
<dbReference type="Pfam" id="PF00535">
    <property type="entry name" value="Glycos_transf_2"/>
    <property type="match status" value="1"/>
</dbReference>
<keyword evidence="4 7" id="KW-0808">Transferase</keyword>
<protein>
    <submittedName>
        <fullName evidence="7">Glycosyl transferase family 2</fullName>
    </submittedName>
</protein>
<dbReference type="PANTHER" id="PTHR43646">
    <property type="entry name" value="GLYCOSYLTRANSFERASE"/>
    <property type="match status" value="1"/>
</dbReference>
<name>A0ABQ3CAB7_9GAMM</name>
<keyword evidence="8" id="KW-1185">Reference proteome</keyword>
<organism evidence="7 8">
    <name type="scientific">Cognatilysobacter xinjiangensis</name>
    <dbReference type="NCBI Taxonomy" id="546892"/>
    <lineage>
        <taxon>Bacteria</taxon>
        <taxon>Pseudomonadati</taxon>
        <taxon>Pseudomonadota</taxon>
        <taxon>Gammaproteobacteria</taxon>
        <taxon>Lysobacterales</taxon>
        <taxon>Lysobacteraceae</taxon>
        <taxon>Cognatilysobacter</taxon>
    </lineage>
</organism>
<dbReference type="PANTHER" id="PTHR43646:SF2">
    <property type="entry name" value="GLYCOSYLTRANSFERASE 2-LIKE DOMAIN-CONTAINING PROTEIN"/>
    <property type="match status" value="1"/>
</dbReference>
<keyword evidence="5" id="KW-0472">Membrane</keyword>
<dbReference type="RefSeq" id="WP_189451035.1">
    <property type="nucleotide sequence ID" value="NZ_BMXY01000005.1"/>
</dbReference>
<gene>
    <name evidence="7" type="ORF">GCM10008101_27660</name>
</gene>
<dbReference type="GO" id="GO:0016740">
    <property type="term" value="F:transferase activity"/>
    <property type="evidence" value="ECO:0007669"/>
    <property type="project" value="UniProtKB-KW"/>
</dbReference>
<evidence type="ECO:0000256" key="2">
    <source>
        <dbReference type="ARBA" id="ARBA00022475"/>
    </source>
</evidence>
<comment type="caution">
    <text evidence="7">The sequence shown here is derived from an EMBL/GenBank/DDBJ whole genome shotgun (WGS) entry which is preliminary data.</text>
</comment>
<evidence type="ECO:0000256" key="1">
    <source>
        <dbReference type="ARBA" id="ARBA00004236"/>
    </source>
</evidence>
<dbReference type="SUPFAM" id="SSF53448">
    <property type="entry name" value="Nucleotide-diphospho-sugar transferases"/>
    <property type="match status" value="1"/>
</dbReference>
<reference evidence="8" key="1">
    <citation type="journal article" date="2019" name="Int. J. Syst. Evol. Microbiol.">
        <title>The Global Catalogue of Microorganisms (GCM) 10K type strain sequencing project: providing services to taxonomists for standard genome sequencing and annotation.</title>
        <authorList>
            <consortium name="The Broad Institute Genomics Platform"/>
            <consortium name="The Broad Institute Genome Sequencing Center for Infectious Disease"/>
            <person name="Wu L."/>
            <person name="Ma J."/>
        </authorList>
    </citation>
    <scope>NUCLEOTIDE SEQUENCE [LARGE SCALE GENOMIC DNA]</scope>
    <source>
        <strain evidence="8">KCTC 22558</strain>
    </source>
</reference>
<evidence type="ECO:0000313" key="8">
    <source>
        <dbReference type="Proteomes" id="UP000643403"/>
    </source>
</evidence>
<evidence type="ECO:0000313" key="7">
    <source>
        <dbReference type="EMBL" id="GGZ71895.1"/>
    </source>
</evidence>
<keyword evidence="2" id="KW-1003">Cell membrane</keyword>
<evidence type="ECO:0000256" key="4">
    <source>
        <dbReference type="ARBA" id="ARBA00022679"/>
    </source>
</evidence>
<keyword evidence="3" id="KW-0328">Glycosyltransferase</keyword>
<proteinExistence type="predicted"/>
<sequence>MLSFVIPAHDEAPRLPATIDALHAAARGCGVDYEIVVVDDASRDGTGDVAARHGARVLRVEHRQIAATRNAGARAARGDTLVFVDADTRIPVETLAAALAALRDGAVGGGATVRFDADLPWHQRFVIAIGVRLVWLGRVAAGCFVFCMRPAFDGAGGFDERWYAGEDVAMSRALAKAGRFVLLREPVWTSARKLDTFTPGEHLRLMLRLAFRGRGLLRSREHLALWYERREKE</sequence>
<dbReference type="EMBL" id="BMXY01000005">
    <property type="protein sequence ID" value="GGZ71895.1"/>
    <property type="molecule type" value="Genomic_DNA"/>
</dbReference>
<dbReference type="InterPro" id="IPR029044">
    <property type="entry name" value="Nucleotide-diphossugar_trans"/>
</dbReference>
<feature type="domain" description="Glycosyltransferase 2-like" evidence="6">
    <location>
        <begin position="3"/>
        <end position="124"/>
    </location>
</feature>
<accession>A0ABQ3CAB7</accession>
<evidence type="ECO:0000259" key="6">
    <source>
        <dbReference type="Pfam" id="PF00535"/>
    </source>
</evidence>